<sequence>MKPLRRWLAGLLLLIACFPVAVYAQALSLGGGDLRVMTYNVDEGTDYLELARASGTQQFLVAVGQTITQVRATHPAERMQALAKQIIAAGPALVSLQELDQWSSGPLDTSTLTCGPTTVEFDMVQELLNALTAQGGHYLVAAHATQYAFPPTPGLILPSTFLCVQVTNQIAILARTDLEPSRFQWTNPQSKPFVAHTSFPTPLGTIPLPRAWVSVDAQFNNKAFRFIGTHLESVDPHIRELQGGELRAGPANTQLPVILAMDSNAQAAPLPQDSTYTDFIAAGYQDAWSVTYPLVPGFTCCQAQLVNNAVSQLYVRSDLILTLGNVNVQRIALFGTSQASKTASGLWPSDHAGVAAQLAVE</sequence>
<dbReference type="RefSeq" id="WP_014899790.1">
    <property type="nucleotide sequence ID" value="NC_018514.1"/>
</dbReference>
<dbReference type="InterPro" id="IPR051547">
    <property type="entry name" value="TDP2-like"/>
</dbReference>
<dbReference type="PROSITE" id="PS51257">
    <property type="entry name" value="PROKAR_LIPOPROTEIN"/>
    <property type="match status" value="1"/>
</dbReference>
<dbReference type="Gene3D" id="3.60.10.10">
    <property type="entry name" value="Endonuclease/exonuclease/phosphatase"/>
    <property type="match status" value="1"/>
</dbReference>
<name>A0A9W3K4W3_BURCE</name>
<evidence type="ECO:0000313" key="10">
    <source>
        <dbReference type="Proteomes" id="UP000032866"/>
    </source>
</evidence>
<evidence type="ECO:0000256" key="3">
    <source>
        <dbReference type="ARBA" id="ARBA00022722"/>
    </source>
</evidence>
<evidence type="ECO:0000313" key="9">
    <source>
        <dbReference type="EMBL" id="AFQ51027.1"/>
    </source>
</evidence>
<keyword evidence="5" id="KW-0227">DNA damage</keyword>
<dbReference type="GO" id="GO:0046872">
    <property type="term" value="F:metal ion binding"/>
    <property type="evidence" value="ECO:0007669"/>
    <property type="project" value="UniProtKB-KW"/>
</dbReference>
<dbReference type="AlphaFoldDB" id="A0A9W3K4W3"/>
<proteinExistence type="predicted"/>
<dbReference type="GO" id="GO:0004518">
    <property type="term" value="F:nuclease activity"/>
    <property type="evidence" value="ECO:0007669"/>
    <property type="project" value="UniProtKB-KW"/>
</dbReference>
<protein>
    <recommendedName>
        <fullName evidence="11">Endonuclease/exonuclease/phosphatase</fullName>
    </recommendedName>
</protein>
<evidence type="ECO:0000256" key="1">
    <source>
        <dbReference type="ARBA" id="ARBA00001936"/>
    </source>
</evidence>
<keyword evidence="6" id="KW-0378">Hydrolase</keyword>
<reference evidence="9 10" key="1">
    <citation type="journal article" date="2012" name="J. Bacteriol.">
        <title>Complete Genome Sequence of Burkholderia sp. Strain GG4, a Betaproteobacterium That Reduces 3-Oxo-N-Acylhomoserine Lactones and Produces Different N-Acylhomoserine Lactones.</title>
        <authorList>
            <person name="Hong K.W."/>
            <person name="Koh C.L."/>
            <person name="Sam C.K."/>
            <person name="Yin W.F."/>
            <person name="Chan K.G."/>
        </authorList>
    </citation>
    <scope>NUCLEOTIDE SEQUENCE [LARGE SCALE GENOMIC DNA]</scope>
    <source>
        <strain evidence="9 10">GG4</strain>
    </source>
</reference>
<evidence type="ECO:0008006" key="11">
    <source>
        <dbReference type="Google" id="ProtNLM"/>
    </source>
</evidence>
<dbReference type="GO" id="GO:0016787">
    <property type="term" value="F:hydrolase activity"/>
    <property type="evidence" value="ECO:0007669"/>
    <property type="project" value="UniProtKB-KW"/>
</dbReference>
<comment type="cofactor">
    <cofactor evidence="1">
        <name>Mn(2+)</name>
        <dbReference type="ChEBI" id="CHEBI:29035"/>
    </cofactor>
</comment>
<evidence type="ECO:0000256" key="2">
    <source>
        <dbReference type="ARBA" id="ARBA00001946"/>
    </source>
</evidence>
<keyword evidence="4" id="KW-0479">Metal-binding</keyword>
<dbReference type="PANTHER" id="PTHR15822:SF4">
    <property type="entry name" value="TYROSYL-DNA PHOSPHODIESTERASE 2"/>
    <property type="match status" value="1"/>
</dbReference>
<gene>
    <name evidence="9" type="ORF">GEM_4637</name>
</gene>
<evidence type="ECO:0000256" key="6">
    <source>
        <dbReference type="ARBA" id="ARBA00022801"/>
    </source>
</evidence>
<dbReference type="GO" id="GO:0006281">
    <property type="term" value="P:DNA repair"/>
    <property type="evidence" value="ECO:0007669"/>
    <property type="project" value="UniProtKB-KW"/>
</dbReference>
<evidence type="ECO:0000256" key="8">
    <source>
        <dbReference type="ARBA" id="ARBA00023204"/>
    </source>
</evidence>
<accession>A0A9W3K4W3</accession>
<evidence type="ECO:0000256" key="5">
    <source>
        <dbReference type="ARBA" id="ARBA00022763"/>
    </source>
</evidence>
<dbReference type="EMBL" id="CP003775">
    <property type="protein sequence ID" value="AFQ51027.1"/>
    <property type="molecule type" value="Genomic_DNA"/>
</dbReference>
<keyword evidence="8" id="KW-0234">DNA repair</keyword>
<comment type="cofactor">
    <cofactor evidence="2">
        <name>Mg(2+)</name>
        <dbReference type="ChEBI" id="CHEBI:18420"/>
    </cofactor>
</comment>
<evidence type="ECO:0000256" key="7">
    <source>
        <dbReference type="ARBA" id="ARBA00022842"/>
    </source>
</evidence>
<dbReference type="KEGG" id="bct:GEM_4637"/>
<keyword evidence="7" id="KW-0460">Magnesium</keyword>
<dbReference type="SUPFAM" id="SSF56219">
    <property type="entry name" value="DNase I-like"/>
    <property type="match status" value="1"/>
</dbReference>
<organism evidence="9 10">
    <name type="scientific">Burkholderia cepacia GG4</name>
    <dbReference type="NCBI Taxonomy" id="1009846"/>
    <lineage>
        <taxon>Bacteria</taxon>
        <taxon>Pseudomonadati</taxon>
        <taxon>Pseudomonadota</taxon>
        <taxon>Betaproteobacteria</taxon>
        <taxon>Burkholderiales</taxon>
        <taxon>Burkholderiaceae</taxon>
        <taxon>Burkholderia</taxon>
        <taxon>Burkholderia cepacia complex</taxon>
    </lineage>
</organism>
<dbReference type="PANTHER" id="PTHR15822">
    <property type="entry name" value="TRAF AND TNF RECEPTOR-ASSOCIATED PROTEIN"/>
    <property type="match status" value="1"/>
</dbReference>
<dbReference type="Proteomes" id="UP000032866">
    <property type="component" value="Chromosome 2"/>
</dbReference>
<keyword evidence="3" id="KW-0540">Nuclease</keyword>
<evidence type="ECO:0000256" key="4">
    <source>
        <dbReference type="ARBA" id="ARBA00022723"/>
    </source>
</evidence>
<dbReference type="InterPro" id="IPR036691">
    <property type="entry name" value="Endo/exonu/phosph_ase_sf"/>
</dbReference>